<dbReference type="EMBL" id="WIXE01015685">
    <property type="protein sequence ID" value="KAK5973270.1"/>
    <property type="molecule type" value="Genomic_DNA"/>
</dbReference>
<dbReference type="AlphaFoldDB" id="A0AAN8FNK7"/>
<comment type="caution">
    <text evidence="1">The sequence shown here is derived from an EMBL/GenBank/DDBJ whole genome shotgun (WGS) entry which is preliminary data.</text>
</comment>
<sequence length="103" mass="11622">PTAVLCNCSVDRVHRPCNSVDEKLARAPMVPTPSSFSSEYLDAHSIRLQIPPHPGAFAYIFEYATVSTRSDEWYFAIPPHPGAFAYVFEYATVSTRSDEWYFA</sequence>
<organism evidence="1 2">
    <name type="scientific">Trichostrongylus colubriformis</name>
    <name type="common">Black scour worm</name>
    <dbReference type="NCBI Taxonomy" id="6319"/>
    <lineage>
        <taxon>Eukaryota</taxon>
        <taxon>Metazoa</taxon>
        <taxon>Ecdysozoa</taxon>
        <taxon>Nematoda</taxon>
        <taxon>Chromadorea</taxon>
        <taxon>Rhabditida</taxon>
        <taxon>Rhabditina</taxon>
        <taxon>Rhabditomorpha</taxon>
        <taxon>Strongyloidea</taxon>
        <taxon>Trichostrongylidae</taxon>
        <taxon>Trichostrongylus</taxon>
    </lineage>
</organism>
<name>A0AAN8FNK7_TRICO</name>
<evidence type="ECO:0000313" key="1">
    <source>
        <dbReference type="EMBL" id="KAK5973270.1"/>
    </source>
</evidence>
<keyword evidence="2" id="KW-1185">Reference proteome</keyword>
<dbReference type="Proteomes" id="UP001331761">
    <property type="component" value="Unassembled WGS sequence"/>
</dbReference>
<feature type="non-terminal residue" evidence="1">
    <location>
        <position position="103"/>
    </location>
</feature>
<feature type="non-terminal residue" evidence="1">
    <location>
        <position position="1"/>
    </location>
</feature>
<reference evidence="1 2" key="1">
    <citation type="submission" date="2019-10" db="EMBL/GenBank/DDBJ databases">
        <title>Assembly and Annotation for the nematode Trichostrongylus colubriformis.</title>
        <authorList>
            <person name="Martin J."/>
        </authorList>
    </citation>
    <scope>NUCLEOTIDE SEQUENCE [LARGE SCALE GENOMIC DNA]</scope>
    <source>
        <strain evidence="1">G859</strain>
        <tissue evidence="1">Whole worm</tissue>
    </source>
</reference>
<gene>
    <name evidence="1" type="ORF">GCK32_020061</name>
</gene>
<evidence type="ECO:0000313" key="2">
    <source>
        <dbReference type="Proteomes" id="UP001331761"/>
    </source>
</evidence>
<accession>A0AAN8FNK7</accession>
<proteinExistence type="predicted"/>
<protein>
    <submittedName>
        <fullName evidence="1">Uncharacterized protein</fullName>
    </submittedName>
</protein>